<feature type="compositionally biased region" description="Low complexity" evidence="5">
    <location>
        <begin position="152"/>
        <end position="167"/>
    </location>
</feature>
<evidence type="ECO:0000256" key="5">
    <source>
        <dbReference type="SAM" id="MobiDB-lite"/>
    </source>
</evidence>
<dbReference type="GO" id="GO:0003677">
    <property type="term" value="F:DNA binding"/>
    <property type="evidence" value="ECO:0007669"/>
    <property type="project" value="UniProtKB-KW"/>
</dbReference>
<keyword evidence="7" id="KW-1185">Reference proteome</keyword>
<dbReference type="Proteomes" id="UP001213681">
    <property type="component" value="Unassembled WGS sequence"/>
</dbReference>
<feature type="region of interest" description="Disordered" evidence="5">
    <location>
        <begin position="1"/>
        <end position="22"/>
    </location>
</feature>
<evidence type="ECO:0008006" key="8">
    <source>
        <dbReference type="Google" id="ProtNLM"/>
    </source>
</evidence>
<feature type="compositionally biased region" description="Basic and acidic residues" evidence="5">
    <location>
        <begin position="75"/>
        <end position="88"/>
    </location>
</feature>
<feature type="compositionally biased region" description="Pro residues" evidence="5">
    <location>
        <begin position="168"/>
        <end position="184"/>
    </location>
</feature>
<keyword evidence="1" id="KW-0805">Transcription regulation</keyword>
<dbReference type="AlphaFoldDB" id="A0AAD6CDJ5"/>
<keyword evidence="2" id="KW-0238">DNA-binding</keyword>
<organism evidence="6 7">
    <name type="scientific">Penicillium daleae</name>
    <dbReference type="NCBI Taxonomy" id="63821"/>
    <lineage>
        <taxon>Eukaryota</taxon>
        <taxon>Fungi</taxon>
        <taxon>Dikarya</taxon>
        <taxon>Ascomycota</taxon>
        <taxon>Pezizomycotina</taxon>
        <taxon>Eurotiomycetes</taxon>
        <taxon>Eurotiomycetidae</taxon>
        <taxon>Eurotiales</taxon>
        <taxon>Aspergillaceae</taxon>
        <taxon>Penicillium</taxon>
    </lineage>
</organism>
<feature type="compositionally biased region" description="Basic and acidic residues" evidence="5">
    <location>
        <begin position="9"/>
        <end position="22"/>
    </location>
</feature>
<dbReference type="GO" id="GO:0000981">
    <property type="term" value="F:DNA-binding transcription factor activity, RNA polymerase II-specific"/>
    <property type="evidence" value="ECO:0007669"/>
    <property type="project" value="InterPro"/>
</dbReference>
<reference evidence="6" key="1">
    <citation type="submission" date="2022-12" db="EMBL/GenBank/DDBJ databases">
        <authorList>
            <person name="Petersen C."/>
        </authorList>
    </citation>
    <scope>NUCLEOTIDE SEQUENCE</scope>
    <source>
        <strain evidence="6">IBT 16125</strain>
    </source>
</reference>
<dbReference type="RefSeq" id="XP_056769350.1">
    <property type="nucleotide sequence ID" value="XM_056905243.1"/>
</dbReference>
<keyword evidence="3" id="KW-0804">Transcription</keyword>
<evidence type="ECO:0000256" key="3">
    <source>
        <dbReference type="ARBA" id="ARBA00023163"/>
    </source>
</evidence>
<proteinExistence type="predicted"/>
<name>A0AAD6CDJ5_9EURO</name>
<reference evidence="6" key="2">
    <citation type="journal article" date="2023" name="IMA Fungus">
        <title>Comparative genomic study of the Penicillium genus elucidates a diverse pangenome and 15 lateral gene transfer events.</title>
        <authorList>
            <person name="Petersen C."/>
            <person name="Sorensen T."/>
            <person name="Nielsen M.R."/>
            <person name="Sondergaard T.E."/>
            <person name="Sorensen J.L."/>
            <person name="Fitzpatrick D.A."/>
            <person name="Frisvad J.C."/>
            <person name="Nielsen K.L."/>
        </authorList>
    </citation>
    <scope>NUCLEOTIDE SEQUENCE</scope>
    <source>
        <strain evidence="6">IBT 16125</strain>
    </source>
</reference>
<evidence type="ECO:0000256" key="2">
    <source>
        <dbReference type="ARBA" id="ARBA00023125"/>
    </source>
</evidence>
<dbReference type="GeneID" id="81595486"/>
<gene>
    <name evidence="6" type="ORF">N7458_001860</name>
</gene>
<dbReference type="EMBL" id="JAPVEA010000002">
    <property type="protein sequence ID" value="KAJ5460308.1"/>
    <property type="molecule type" value="Genomic_DNA"/>
</dbReference>
<feature type="region of interest" description="Disordered" evidence="5">
    <location>
        <begin position="68"/>
        <end position="88"/>
    </location>
</feature>
<evidence type="ECO:0000313" key="6">
    <source>
        <dbReference type="EMBL" id="KAJ5460308.1"/>
    </source>
</evidence>
<evidence type="ECO:0000256" key="4">
    <source>
        <dbReference type="ARBA" id="ARBA00023242"/>
    </source>
</evidence>
<dbReference type="GO" id="GO:0008270">
    <property type="term" value="F:zinc ion binding"/>
    <property type="evidence" value="ECO:0007669"/>
    <property type="project" value="InterPro"/>
</dbReference>
<feature type="region of interest" description="Disordered" evidence="5">
    <location>
        <begin position="138"/>
        <end position="227"/>
    </location>
</feature>
<evidence type="ECO:0000313" key="7">
    <source>
        <dbReference type="Proteomes" id="UP001213681"/>
    </source>
</evidence>
<sequence>MDPGRRPVLRYDESARPNANERRLPVPVNHFNTLRSSPLAPPSSWGSLPTIFCPGASSEAPLKIVLEDPSSGQQYREKRIRSQEELDSQKEGMRILKDYGGACAACYRSKKRCGPGDPCPPCAARDRECVRLNRYDGETVSAGGQPVPTPTQPISTSSQSVSTSFQSVPPPTQPVSAPVLPPSPTVRSETLTLDQMDPPNDRPSLPESTLSEPALDEDLPSLGLDPPEDYFDPFRIDLWEDGMDCINSAWENPSFTLIGNEGGHLTT</sequence>
<comment type="caution">
    <text evidence="6">The sequence shown here is derived from an EMBL/GenBank/DDBJ whole genome shotgun (WGS) entry which is preliminary data.</text>
</comment>
<evidence type="ECO:0000256" key="1">
    <source>
        <dbReference type="ARBA" id="ARBA00023015"/>
    </source>
</evidence>
<protein>
    <recommendedName>
        <fullName evidence="8">Zn(2)-C6 fungal-type domain-containing protein</fullName>
    </recommendedName>
</protein>
<keyword evidence="4" id="KW-0539">Nucleus</keyword>
<dbReference type="SUPFAM" id="SSF57701">
    <property type="entry name" value="Zn2/Cys6 DNA-binding domain"/>
    <property type="match status" value="1"/>
</dbReference>
<accession>A0AAD6CDJ5</accession>
<dbReference type="InterPro" id="IPR036864">
    <property type="entry name" value="Zn2-C6_fun-type_DNA-bd_sf"/>
</dbReference>